<dbReference type="SUPFAM" id="SSF47979">
    <property type="entry name" value="Iron-dependent repressor protein, dimerization domain"/>
    <property type="match status" value="1"/>
</dbReference>
<feature type="domain" description="HTH dtxR-type" evidence="12">
    <location>
        <begin position="23"/>
        <end position="84"/>
    </location>
</feature>
<keyword evidence="14" id="KW-1185">Reference proteome</keyword>
<reference evidence="13 14" key="1">
    <citation type="journal article" date="2013" name="Genome Announc.">
        <title>Complete genome sequence of Clostridium stercorarium subsp. stercorarium strain DSM 8532, a thermophilic degrader of plant cell wall fibers.</title>
        <authorList>
            <person name="Poehlein A."/>
            <person name="Zverlov V.V."/>
            <person name="Daniel R."/>
            <person name="Schwarz W.H."/>
            <person name="Liebl W."/>
        </authorList>
    </citation>
    <scope>NUCLEOTIDE SEQUENCE [LARGE SCALE GENOMIC DNA]</scope>
    <source>
        <strain evidence="14">ATCC 35414 / DSM 8532 / NCIMB 11754</strain>
    </source>
</reference>
<evidence type="ECO:0000256" key="1">
    <source>
        <dbReference type="ARBA" id="ARBA00004496"/>
    </source>
</evidence>
<keyword evidence="7" id="KW-0238">DNA-binding</keyword>
<dbReference type="InterPro" id="IPR036390">
    <property type="entry name" value="WH_DNA-bd_sf"/>
</dbReference>
<keyword evidence="4" id="KW-0963">Cytoplasm</keyword>
<sequence length="170" mass="19846">MSKDNGFHTVRGYQLLNQENKLLTSGMEDYLEMIYRNMETEGYIRTNTLSKLLNVRPSSATKMVQKLAKLGLVDYRKYDIIILTEAGKKYGKFLLERHKVIERFLRNIGITENILAETELIEHNIGLNTMKNIDMLNMFFEKNPDILEKFKRFIEARQDSEKDGNSGKTD</sequence>
<evidence type="ECO:0000256" key="5">
    <source>
        <dbReference type="ARBA" id="ARBA00022491"/>
    </source>
</evidence>
<accession>L7VQ88</accession>
<keyword evidence="10" id="KW-0464">Manganese</keyword>
<keyword evidence="8" id="KW-0010">Activator</keyword>
<dbReference type="eggNOG" id="COG1321">
    <property type="taxonomic scope" value="Bacteria"/>
</dbReference>
<dbReference type="Gene3D" id="1.10.10.10">
    <property type="entry name" value="Winged helix-like DNA-binding domain superfamily/Winged helix DNA-binding domain"/>
    <property type="match status" value="1"/>
</dbReference>
<protein>
    <recommendedName>
        <fullName evidence="11">Manganese transport regulator</fullName>
    </recommendedName>
</protein>
<keyword evidence="5" id="KW-0678">Repressor</keyword>
<evidence type="ECO:0000313" key="14">
    <source>
        <dbReference type="Proteomes" id="UP000011220"/>
    </source>
</evidence>
<dbReference type="GO" id="GO:0046914">
    <property type="term" value="F:transition metal ion binding"/>
    <property type="evidence" value="ECO:0007669"/>
    <property type="project" value="InterPro"/>
</dbReference>
<evidence type="ECO:0000256" key="8">
    <source>
        <dbReference type="ARBA" id="ARBA00023159"/>
    </source>
</evidence>
<evidence type="ECO:0000256" key="10">
    <source>
        <dbReference type="ARBA" id="ARBA00023211"/>
    </source>
</evidence>
<evidence type="ECO:0000256" key="9">
    <source>
        <dbReference type="ARBA" id="ARBA00023163"/>
    </source>
</evidence>
<dbReference type="KEGG" id="csd:Clst_1909"/>
<dbReference type="Pfam" id="PF02742">
    <property type="entry name" value="Fe_dep_repr_C"/>
    <property type="match status" value="1"/>
</dbReference>
<keyword evidence="6" id="KW-0805">Transcription regulation</keyword>
<evidence type="ECO:0000256" key="7">
    <source>
        <dbReference type="ARBA" id="ARBA00023125"/>
    </source>
</evidence>
<dbReference type="InterPro" id="IPR022687">
    <property type="entry name" value="HTH_DTXR"/>
</dbReference>
<dbReference type="GO" id="GO:0003700">
    <property type="term" value="F:DNA-binding transcription factor activity"/>
    <property type="evidence" value="ECO:0007669"/>
    <property type="project" value="InterPro"/>
</dbReference>
<evidence type="ECO:0000256" key="3">
    <source>
        <dbReference type="ARBA" id="ARBA00011738"/>
    </source>
</evidence>
<dbReference type="GO" id="GO:0003677">
    <property type="term" value="F:DNA binding"/>
    <property type="evidence" value="ECO:0007669"/>
    <property type="project" value="UniProtKB-KW"/>
</dbReference>
<evidence type="ECO:0000256" key="11">
    <source>
        <dbReference type="ARBA" id="ARBA00032593"/>
    </source>
</evidence>
<gene>
    <name evidence="13" type="primary">mntR</name>
    <name evidence="13" type="ordered locus">Cst_c19940</name>
</gene>
<dbReference type="InterPro" id="IPR001367">
    <property type="entry name" value="Fe_dep_repressor"/>
</dbReference>
<dbReference type="InterPro" id="IPR022689">
    <property type="entry name" value="Iron_dep_repressor"/>
</dbReference>
<evidence type="ECO:0000256" key="4">
    <source>
        <dbReference type="ARBA" id="ARBA00022490"/>
    </source>
</evidence>
<dbReference type="STRING" id="1121335.Cst_c19940"/>
<dbReference type="EMBL" id="CP004044">
    <property type="protein sequence ID" value="AGC68967.1"/>
    <property type="molecule type" value="Genomic_DNA"/>
</dbReference>
<keyword evidence="9" id="KW-0804">Transcription</keyword>
<dbReference type="AlphaFoldDB" id="L7VQ88"/>
<proteinExistence type="inferred from homology"/>
<name>L7VQ88_THES1</name>
<evidence type="ECO:0000313" key="13">
    <source>
        <dbReference type="EMBL" id="AGC68967.1"/>
    </source>
</evidence>
<evidence type="ECO:0000259" key="12">
    <source>
        <dbReference type="PROSITE" id="PS50944"/>
    </source>
</evidence>
<dbReference type="PROSITE" id="PS50944">
    <property type="entry name" value="HTH_DTXR"/>
    <property type="match status" value="1"/>
</dbReference>
<organism evidence="13 14">
    <name type="scientific">Thermoclostridium stercorarium (strain ATCC 35414 / DSM 8532 / NCIMB 11754)</name>
    <name type="common">Clostridium stercorarium</name>
    <dbReference type="NCBI Taxonomy" id="1121335"/>
    <lineage>
        <taxon>Bacteria</taxon>
        <taxon>Bacillati</taxon>
        <taxon>Bacillota</taxon>
        <taxon>Clostridia</taxon>
        <taxon>Eubacteriales</taxon>
        <taxon>Oscillospiraceae</taxon>
        <taxon>Thermoclostridium</taxon>
    </lineage>
</organism>
<dbReference type="Proteomes" id="UP000011220">
    <property type="component" value="Chromosome"/>
</dbReference>
<dbReference type="Pfam" id="PF01325">
    <property type="entry name" value="Fe_dep_repress"/>
    <property type="match status" value="1"/>
</dbReference>
<dbReference type="Gene3D" id="1.10.60.10">
    <property type="entry name" value="Iron dependent repressor, metal binding and dimerisation domain"/>
    <property type="match status" value="1"/>
</dbReference>
<dbReference type="SMART" id="SM00529">
    <property type="entry name" value="HTH_DTXR"/>
    <property type="match status" value="1"/>
</dbReference>
<comment type="subcellular location">
    <subcellularLocation>
        <location evidence="1">Cytoplasm</location>
    </subcellularLocation>
</comment>
<dbReference type="InterPro" id="IPR036388">
    <property type="entry name" value="WH-like_DNA-bd_sf"/>
</dbReference>
<dbReference type="InterPro" id="IPR050536">
    <property type="entry name" value="DtxR_MntR_Metal-Reg"/>
</dbReference>
<comment type="subunit">
    <text evidence="3">Homodimer.</text>
</comment>
<dbReference type="InterPro" id="IPR036421">
    <property type="entry name" value="Fe_dep_repressor_sf"/>
</dbReference>
<dbReference type="KEGG" id="css:Cst_c19940"/>
<dbReference type="PANTHER" id="PTHR33238:SF11">
    <property type="entry name" value="TRANSCRIPTIONAL REGULATOR MNTR"/>
    <property type="match status" value="1"/>
</dbReference>
<evidence type="ECO:0000256" key="6">
    <source>
        <dbReference type="ARBA" id="ARBA00023015"/>
    </source>
</evidence>
<dbReference type="GO" id="GO:0005737">
    <property type="term" value="C:cytoplasm"/>
    <property type="evidence" value="ECO:0007669"/>
    <property type="project" value="UniProtKB-SubCell"/>
</dbReference>
<dbReference type="PATRIC" id="fig|1121335.3.peg.2000"/>
<dbReference type="SUPFAM" id="SSF46785">
    <property type="entry name" value="Winged helix' DNA-binding domain"/>
    <property type="match status" value="1"/>
</dbReference>
<dbReference type="PANTHER" id="PTHR33238">
    <property type="entry name" value="IRON (METAL) DEPENDENT REPRESSOR, DTXR FAMILY"/>
    <property type="match status" value="1"/>
</dbReference>
<evidence type="ECO:0000256" key="2">
    <source>
        <dbReference type="ARBA" id="ARBA00007871"/>
    </source>
</evidence>
<dbReference type="RefSeq" id="WP_015359646.1">
    <property type="nucleotide sequence ID" value="NC_020134.1"/>
</dbReference>
<dbReference type="GO" id="GO:0046983">
    <property type="term" value="F:protein dimerization activity"/>
    <property type="evidence" value="ECO:0007669"/>
    <property type="project" value="InterPro"/>
</dbReference>
<comment type="similarity">
    <text evidence="2">Belongs to the DtxR/MntR family.</text>
</comment>